<dbReference type="InterPro" id="IPR036866">
    <property type="entry name" value="RibonucZ/Hydroxyglut_hydro"/>
</dbReference>
<dbReference type="AlphaFoldDB" id="A0A9N8ERA7"/>
<sequence length="265" mass="29722">MNTVVARPHPPSLPHGEIEKIFEDVYMVTGTVEMKMLPFMPMTFSRNMQVIRNTGGRDDDEADLILVNTVRLDDDGLAALDGLGAVKHIVRLAAFHGMDDPFYKARYPQATVWAVDDAPYFPNFETKSKEVYFQADKRLEASSELPAILAGVSFVVIESEKPKDGILVLERPEGKVLITGDSLQNMDECDAYFNYLGRLCMKMMGFISPCQVGPAWKKVANVQPKEMRKLLDLQFDHVLPAHGRPVLGQAWKRYEASILGMGEEN</sequence>
<dbReference type="OrthoDB" id="10460646at2759"/>
<evidence type="ECO:0008006" key="3">
    <source>
        <dbReference type="Google" id="ProtNLM"/>
    </source>
</evidence>
<accession>A0A9N8ERA7</accession>
<protein>
    <recommendedName>
        <fullName evidence="3">Metallo-beta-lactamase domain-containing protein</fullName>
    </recommendedName>
</protein>
<evidence type="ECO:0000313" key="2">
    <source>
        <dbReference type="Proteomes" id="UP001153069"/>
    </source>
</evidence>
<evidence type="ECO:0000313" key="1">
    <source>
        <dbReference type="EMBL" id="CAB9524634.1"/>
    </source>
</evidence>
<dbReference type="SUPFAM" id="SSF56281">
    <property type="entry name" value="Metallo-hydrolase/oxidoreductase"/>
    <property type="match status" value="1"/>
</dbReference>
<dbReference type="EMBL" id="CAICTM010001559">
    <property type="protein sequence ID" value="CAB9524634.1"/>
    <property type="molecule type" value="Genomic_DNA"/>
</dbReference>
<reference evidence="1" key="1">
    <citation type="submission" date="2020-06" db="EMBL/GenBank/DDBJ databases">
        <authorList>
            <consortium name="Plant Systems Biology data submission"/>
        </authorList>
    </citation>
    <scope>NUCLEOTIDE SEQUENCE</scope>
    <source>
        <strain evidence="1">D6</strain>
    </source>
</reference>
<gene>
    <name evidence="1" type="ORF">SEMRO_1561_G282610.1</name>
</gene>
<comment type="caution">
    <text evidence="1">The sequence shown here is derived from an EMBL/GenBank/DDBJ whole genome shotgun (WGS) entry which is preliminary data.</text>
</comment>
<dbReference type="Proteomes" id="UP001153069">
    <property type="component" value="Unassembled WGS sequence"/>
</dbReference>
<organism evidence="1 2">
    <name type="scientific">Seminavis robusta</name>
    <dbReference type="NCBI Taxonomy" id="568900"/>
    <lineage>
        <taxon>Eukaryota</taxon>
        <taxon>Sar</taxon>
        <taxon>Stramenopiles</taxon>
        <taxon>Ochrophyta</taxon>
        <taxon>Bacillariophyta</taxon>
        <taxon>Bacillariophyceae</taxon>
        <taxon>Bacillariophycidae</taxon>
        <taxon>Naviculales</taxon>
        <taxon>Naviculaceae</taxon>
        <taxon>Seminavis</taxon>
    </lineage>
</organism>
<name>A0A9N8ERA7_9STRA</name>
<keyword evidence="2" id="KW-1185">Reference proteome</keyword>
<proteinExistence type="predicted"/>